<dbReference type="Pfam" id="PF02518">
    <property type="entry name" value="HATPase_c"/>
    <property type="match status" value="1"/>
</dbReference>
<dbReference type="EC" id="2.7.13.3" evidence="3"/>
<dbReference type="GO" id="GO:0005886">
    <property type="term" value="C:plasma membrane"/>
    <property type="evidence" value="ECO:0007669"/>
    <property type="project" value="UniProtKB-SubCell"/>
</dbReference>
<keyword evidence="11 12" id="KW-0472">Membrane</keyword>
<dbReference type="InterPro" id="IPR003660">
    <property type="entry name" value="HAMP_dom"/>
</dbReference>
<dbReference type="SMART" id="SM00304">
    <property type="entry name" value="HAMP"/>
    <property type="match status" value="1"/>
</dbReference>
<dbReference type="GO" id="GO:0000155">
    <property type="term" value="F:phosphorelay sensor kinase activity"/>
    <property type="evidence" value="ECO:0007669"/>
    <property type="project" value="InterPro"/>
</dbReference>
<dbReference type="InterPro" id="IPR005467">
    <property type="entry name" value="His_kinase_dom"/>
</dbReference>
<comment type="subcellular location">
    <subcellularLocation>
        <location evidence="2">Cell membrane</location>
        <topology evidence="2">Multi-pass membrane protein</topology>
    </subcellularLocation>
</comment>
<evidence type="ECO:0000256" key="6">
    <source>
        <dbReference type="ARBA" id="ARBA00022679"/>
    </source>
</evidence>
<dbReference type="PANTHER" id="PTHR34220:SF7">
    <property type="entry name" value="SENSOR HISTIDINE KINASE YPDA"/>
    <property type="match status" value="1"/>
</dbReference>
<keyword evidence="7" id="KW-0547">Nucleotide-binding</keyword>
<evidence type="ECO:0000259" key="13">
    <source>
        <dbReference type="PROSITE" id="PS50109"/>
    </source>
</evidence>
<evidence type="ECO:0000256" key="1">
    <source>
        <dbReference type="ARBA" id="ARBA00000085"/>
    </source>
</evidence>
<dbReference type="PROSITE" id="PS50885">
    <property type="entry name" value="HAMP"/>
    <property type="match status" value="1"/>
</dbReference>
<dbReference type="Pfam" id="PF00672">
    <property type="entry name" value="HAMP"/>
    <property type="match status" value="1"/>
</dbReference>
<organism evidence="15 16">
    <name type="scientific">Paenibacillus curdlanolyticus YK9</name>
    <dbReference type="NCBI Taxonomy" id="717606"/>
    <lineage>
        <taxon>Bacteria</taxon>
        <taxon>Bacillati</taxon>
        <taxon>Bacillota</taxon>
        <taxon>Bacilli</taxon>
        <taxon>Bacillales</taxon>
        <taxon>Paenibacillaceae</taxon>
        <taxon>Paenibacillus</taxon>
    </lineage>
</organism>
<comment type="catalytic activity">
    <reaction evidence="1">
        <text>ATP + protein L-histidine = ADP + protein N-phospho-L-histidine.</text>
        <dbReference type="EC" id="2.7.13.3"/>
    </reaction>
</comment>
<feature type="transmembrane region" description="Helical" evidence="12">
    <location>
        <begin position="295"/>
        <end position="318"/>
    </location>
</feature>
<dbReference type="InterPro" id="IPR010559">
    <property type="entry name" value="Sig_transdc_His_kin_internal"/>
</dbReference>
<reference evidence="15 16" key="1">
    <citation type="submission" date="2010-07" db="EMBL/GenBank/DDBJ databases">
        <title>The draft genome of Paenibacillus curdlanolyticus YK9.</title>
        <authorList>
            <consortium name="US DOE Joint Genome Institute (JGI-PGF)"/>
            <person name="Lucas S."/>
            <person name="Copeland A."/>
            <person name="Lapidus A."/>
            <person name="Cheng J.-F."/>
            <person name="Bruce D."/>
            <person name="Goodwin L."/>
            <person name="Pitluck S."/>
            <person name="Land M.L."/>
            <person name="Hauser L."/>
            <person name="Chang Y.-J."/>
            <person name="Jeffries C."/>
            <person name="Anderson I.J."/>
            <person name="Johnson E."/>
            <person name="Loganathan U."/>
            <person name="Mulhopadhyay B."/>
            <person name="Kyrpides N."/>
            <person name="Woyke T.J."/>
        </authorList>
    </citation>
    <scope>NUCLEOTIDE SEQUENCE [LARGE SCALE GENOMIC DNA]</scope>
    <source>
        <strain evidence="15 16">YK9</strain>
    </source>
</reference>
<keyword evidence="16" id="KW-1185">Reference proteome</keyword>
<evidence type="ECO:0000256" key="11">
    <source>
        <dbReference type="ARBA" id="ARBA00023136"/>
    </source>
</evidence>
<dbReference type="eggNOG" id="COG2972">
    <property type="taxonomic scope" value="Bacteria"/>
</dbReference>
<proteinExistence type="predicted"/>
<protein>
    <recommendedName>
        <fullName evidence="3">histidine kinase</fullName>
        <ecNumber evidence="3">2.7.13.3</ecNumber>
    </recommendedName>
</protein>
<keyword evidence="4" id="KW-1003">Cell membrane</keyword>
<keyword evidence="12" id="KW-0812">Transmembrane</keyword>
<dbReference type="GO" id="GO:0005524">
    <property type="term" value="F:ATP binding"/>
    <property type="evidence" value="ECO:0007669"/>
    <property type="project" value="UniProtKB-KW"/>
</dbReference>
<dbReference type="AlphaFoldDB" id="E0IBK4"/>
<dbReference type="PANTHER" id="PTHR34220">
    <property type="entry name" value="SENSOR HISTIDINE KINASE YPDA"/>
    <property type="match status" value="1"/>
</dbReference>
<feature type="domain" description="HAMP" evidence="14">
    <location>
        <begin position="316"/>
        <end position="368"/>
    </location>
</feature>
<dbReference type="InterPro" id="IPR004358">
    <property type="entry name" value="Sig_transdc_His_kin-like_C"/>
</dbReference>
<dbReference type="InterPro" id="IPR050640">
    <property type="entry name" value="Bact_2-comp_sensor_kinase"/>
</dbReference>
<keyword evidence="8 15" id="KW-0418">Kinase</keyword>
<dbReference type="PRINTS" id="PR00344">
    <property type="entry name" value="BCTRLSENSOR"/>
</dbReference>
<dbReference type="Pfam" id="PF06580">
    <property type="entry name" value="His_kinase"/>
    <property type="match status" value="1"/>
</dbReference>
<dbReference type="Proteomes" id="UP000005387">
    <property type="component" value="Unassembled WGS sequence"/>
</dbReference>
<evidence type="ECO:0000313" key="15">
    <source>
        <dbReference type="EMBL" id="EFM10084.1"/>
    </source>
</evidence>
<dbReference type="Gene3D" id="3.30.565.10">
    <property type="entry name" value="Histidine kinase-like ATPase, C-terminal domain"/>
    <property type="match status" value="1"/>
</dbReference>
<dbReference type="SUPFAM" id="SSF55874">
    <property type="entry name" value="ATPase domain of HSP90 chaperone/DNA topoisomerase II/histidine kinase"/>
    <property type="match status" value="1"/>
</dbReference>
<evidence type="ECO:0000256" key="3">
    <source>
        <dbReference type="ARBA" id="ARBA00012438"/>
    </source>
</evidence>
<keyword evidence="5" id="KW-0597">Phosphoprotein</keyword>
<keyword evidence="9" id="KW-0067">ATP-binding</keyword>
<evidence type="ECO:0000256" key="10">
    <source>
        <dbReference type="ARBA" id="ARBA00023012"/>
    </source>
</evidence>
<evidence type="ECO:0000256" key="7">
    <source>
        <dbReference type="ARBA" id="ARBA00022741"/>
    </source>
</evidence>
<evidence type="ECO:0000256" key="4">
    <source>
        <dbReference type="ARBA" id="ARBA00022475"/>
    </source>
</evidence>
<keyword evidence="12" id="KW-1133">Transmembrane helix</keyword>
<evidence type="ECO:0000256" key="8">
    <source>
        <dbReference type="ARBA" id="ARBA00022777"/>
    </source>
</evidence>
<dbReference type="Gene3D" id="6.10.340.10">
    <property type="match status" value="1"/>
</dbReference>
<evidence type="ECO:0000256" key="12">
    <source>
        <dbReference type="SAM" id="Phobius"/>
    </source>
</evidence>
<keyword evidence="10" id="KW-0902">Two-component regulatory system</keyword>
<feature type="domain" description="Histidine kinase" evidence="13">
    <location>
        <begin position="478"/>
        <end position="577"/>
    </location>
</feature>
<dbReference type="InterPro" id="IPR036890">
    <property type="entry name" value="HATPase_C_sf"/>
</dbReference>
<dbReference type="EMBL" id="AEDD01000008">
    <property type="protein sequence ID" value="EFM10084.1"/>
    <property type="molecule type" value="Genomic_DNA"/>
</dbReference>
<sequence length="585" mass="67470">MWNGKHGYISFHYKLFISYFLLVIIPIAVLGSYSYVSSINALKQHTRNNLEVAISQINNNVQYRADDVIRVSNEIYADQLLSQYLAGYYLDWERYQVTTQYVLPRMDTVTHLPKLNVSMTLYLNTHTISEYYYDEIEKSLVAGERYYEIRYTDRIKDEPWYQDSLKLPFNGIAWEQVGTDAQYGLISLLRPLINYDTLQPNGLIRIRVKLSDLFEEVKVNQLGSGTKLFILNDQQKMLYANVSDSDVEKNGFADILKDKKGYLRITKTMNNLPSSLVALIPVASFTENSQKVRNITILICLVSFVILTLISLIVANMLSKRILKLKLSLKAFKEGEFHRRIYYRGKDEFAEIADSFNDMASTTQKLIDEVYISKLEKKEAELQILHAQINPHFLYNTFSSISRMAKLGEIELLHEIIRALAKFYRLTLNKGEMLIPVEKELQIIDAYLAIQNMKCDNRIHVTLDVEEGLERYETVKFILQPFVENVLEHAWYDDEIHIGIRVYRSEGAICMEVSDNGLGMKQETIDAIFSQGPDAVGYGIRNVDQRIKLHYGREYGVTLTSEVGVGTTASLKLPYIVFGKKQEEQ</sequence>
<evidence type="ECO:0000259" key="14">
    <source>
        <dbReference type="PROSITE" id="PS50885"/>
    </source>
</evidence>
<dbReference type="STRING" id="717606.PaecuDRAFT_3043"/>
<accession>E0IBK4</accession>
<name>E0IBK4_9BACL</name>
<dbReference type="RefSeq" id="WP_006039031.1">
    <property type="nucleotide sequence ID" value="NZ_AEDD01000008.1"/>
</dbReference>
<keyword evidence="6" id="KW-0808">Transferase</keyword>
<dbReference type="OrthoDB" id="9809348at2"/>
<evidence type="ECO:0000256" key="5">
    <source>
        <dbReference type="ARBA" id="ARBA00022553"/>
    </source>
</evidence>
<feature type="transmembrane region" description="Helical" evidence="12">
    <location>
        <begin position="12"/>
        <end position="36"/>
    </location>
</feature>
<evidence type="ECO:0000256" key="9">
    <source>
        <dbReference type="ARBA" id="ARBA00022840"/>
    </source>
</evidence>
<dbReference type="CDD" id="cd06225">
    <property type="entry name" value="HAMP"/>
    <property type="match status" value="1"/>
</dbReference>
<gene>
    <name evidence="15" type="ORF">PaecuDRAFT_3043</name>
</gene>
<evidence type="ECO:0000256" key="2">
    <source>
        <dbReference type="ARBA" id="ARBA00004651"/>
    </source>
</evidence>
<evidence type="ECO:0000313" key="16">
    <source>
        <dbReference type="Proteomes" id="UP000005387"/>
    </source>
</evidence>
<dbReference type="InterPro" id="IPR003594">
    <property type="entry name" value="HATPase_dom"/>
</dbReference>
<dbReference type="SUPFAM" id="SSF158472">
    <property type="entry name" value="HAMP domain-like"/>
    <property type="match status" value="1"/>
</dbReference>
<dbReference type="PROSITE" id="PS50109">
    <property type="entry name" value="HIS_KIN"/>
    <property type="match status" value="1"/>
</dbReference>